<dbReference type="SMR" id="Q82TZ2"/>
<dbReference type="Gene3D" id="1.10.10.10">
    <property type="entry name" value="Winged helix-like DNA-binding domain superfamily/Winged helix DNA-binding domain"/>
    <property type="match status" value="1"/>
</dbReference>
<dbReference type="GO" id="GO:1900376">
    <property type="term" value="P:regulation of secondary metabolite biosynthetic process"/>
    <property type="evidence" value="ECO:0007669"/>
    <property type="project" value="TreeGrafter"/>
</dbReference>
<dbReference type="SUPFAM" id="SSF46785">
    <property type="entry name" value="Winged helix' DNA-binding domain"/>
    <property type="match status" value="1"/>
</dbReference>
<evidence type="ECO:0000313" key="8">
    <source>
        <dbReference type="EMBL" id="CAD85633.1"/>
    </source>
</evidence>
<dbReference type="PANTHER" id="PTHR33202">
    <property type="entry name" value="ZINC UPTAKE REGULATION PROTEIN"/>
    <property type="match status" value="1"/>
</dbReference>
<keyword evidence="5" id="KW-0238">DNA-binding</keyword>
<dbReference type="RefSeq" id="WP_011112276.1">
    <property type="nucleotide sequence ID" value="NC_004757.1"/>
</dbReference>
<dbReference type="PANTHER" id="PTHR33202:SF7">
    <property type="entry name" value="FERRIC UPTAKE REGULATION PROTEIN"/>
    <property type="match status" value="1"/>
</dbReference>
<keyword evidence="4" id="KW-0805">Transcription regulation</keyword>
<dbReference type="EMBL" id="AL954747">
    <property type="protein sequence ID" value="CAD85633.1"/>
    <property type="molecule type" value="Genomic_DNA"/>
</dbReference>
<evidence type="ECO:0000256" key="4">
    <source>
        <dbReference type="ARBA" id="ARBA00023015"/>
    </source>
</evidence>
<proteinExistence type="inferred from homology"/>
<dbReference type="AlphaFoldDB" id="Q82TZ2"/>
<dbReference type="Proteomes" id="UP000001416">
    <property type="component" value="Chromosome"/>
</dbReference>
<dbReference type="InterPro" id="IPR043135">
    <property type="entry name" value="Fur_C"/>
</dbReference>
<dbReference type="GO" id="GO:0045892">
    <property type="term" value="P:negative regulation of DNA-templated transcription"/>
    <property type="evidence" value="ECO:0007669"/>
    <property type="project" value="TreeGrafter"/>
</dbReference>
<reference evidence="8 9" key="1">
    <citation type="journal article" date="2003" name="J. Bacteriol.">
        <title>Complete genome sequence of the ammonia-oxidizing bacterium and obligate chemolithoautotroph Nitrosomonas europaea.</title>
        <authorList>
            <person name="Chain P."/>
            <person name="Lamerdin J."/>
            <person name="Larimer F."/>
            <person name="Regala W."/>
            <person name="Land M."/>
            <person name="Hauser L."/>
            <person name="Hooper A."/>
            <person name="Klotz M."/>
            <person name="Norton J."/>
            <person name="Sayavedra-Soto L."/>
            <person name="Arciero D."/>
            <person name="Hommes N."/>
            <person name="Whittaker M."/>
            <person name="Arp D."/>
        </authorList>
    </citation>
    <scope>NUCLEOTIDE SEQUENCE [LARGE SCALE GENOMIC DNA]</scope>
    <source>
        <strain evidence="9">ATCC 19718 / CIP 103999 / KCTC 2705 / NBRC 14298</strain>
    </source>
</reference>
<keyword evidence="6" id="KW-0804">Transcription</keyword>
<dbReference type="GO" id="GO:0008270">
    <property type="term" value="F:zinc ion binding"/>
    <property type="evidence" value="ECO:0007669"/>
    <property type="project" value="TreeGrafter"/>
</dbReference>
<evidence type="ECO:0000256" key="3">
    <source>
        <dbReference type="ARBA" id="ARBA00022833"/>
    </source>
</evidence>
<feature type="binding site" evidence="7">
    <location>
        <position position="134"/>
    </location>
    <ligand>
        <name>Zn(2+)</name>
        <dbReference type="ChEBI" id="CHEBI:29105"/>
    </ligand>
</feature>
<feature type="binding site" evidence="7">
    <location>
        <position position="131"/>
    </location>
    <ligand>
        <name>Zn(2+)</name>
        <dbReference type="ChEBI" id="CHEBI:29105"/>
    </ligand>
</feature>
<dbReference type="eggNOG" id="COG0735">
    <property type="taxonomic scope" value="Bacteria"/>
</dbReference>
<feature type="binding site" evidence="7">
    <location>
        <position position="97"/>
    </location>
    <ligand>
        <name>Zn(2+)</name>
        <dbReference type="ChEBI" id="CHEBI:29105"/>
    </ligand>
</feature>
<feature type="binding site" evidence="7">
    <location>
        <position position="94"/>
    </location>
    <ligand>
        <name>Zn(2+)</name>
        <dbReference type="ChEBI" id="CHEBI:29105"/>
    </ligand>
</feature>
<dbReference type="InterPro" id="IPR002481">
    <property type="entry name" value="FUR"/>
</dbReference>
<comment type="similarity">
    <text evidence="1">Belongs to the Fur family.</text>
</comment>
<dbReference type="GO" id="GO:0000976">
    <property type="term" value="F:transcription cis-regulatory region binding"/>
    <property type="evidence" value="ECO:0007669"/>
    <property type="project" value="TreeGrafter"/>
</dbReference>
<dbReference type="GeneID" id="87104882"/>
<dbReference type="OrthoDB" id="8659436at2"/>
<dbReference type="GO" id="GO:0003700">
    <property type="term" value="F:DNA-binding transcription factor activity"/>
    <property type="evidence" value="ECO:0007669"/>
    <property type="project" value="InterPro"/>
</dbReference>
<keyword evidence="7" id="KW-0479">Metal-binding</keyword>
<dbReference type="Gene3D" id="3.30.1490.190">
    <property type="match status" value="1"/>
</dbReference>
<dbReference type="HOGENOM" id="CLU_096072_6_0_4"/>
<comment type="cofactor">
    <cofactor evidence="7">
        <name>Zn(2+)</name>
        <dbReference type="ChEBI" id="CHEBI:29105"/>
    </cofactor>
    <text evidence="7">Binds 1 zinc ion per subunit.</text>
</comment>
<keyword evidence="2" id="KW-0678">Repressor</keyword>
<gene>
    <name evidence="8" type="ordered locus">NE1722</name>
</gene>
<dbReference type="Pfam" id="PF01475">
    <property type="entry name" value="FUR"/>
    <property type="match status" value="1"/>
</dbReference>
<keyword evidence="3 7" id="KW-0862">Zinc</keyword>
<evidence type="ECO:0000256" key="6">
    <source>
        <dbReference type="ARBA" id="ARBA00023163"/>
    </source>
</evidence>
<keyword evidence="9" id="KW-1185">Reference proteome</keyword>
<evidence type="ECO:0000256" key="1">
    <source>
        <dbReference type="ARBA" id="ARBA00007957"/>
    </source>
</evidence>
<accession>Q82TZ2</accession>
<dbReference type="InterPro" id="IPR036390">
    <property type="entry name" value="WH_DNA-bd_sf"/>
</dbReference>
<protein>
    <submittedName>
        <fullName evidence="8">Ferric uptake regulator family</fullName>
    </submittedName>
</protein>
<name>Q82TZ2_NITEU</name>
<dbReference type="STRING" id="228410.NE1722"/>
<evidence type="ECO:0000256" key="2">
    <source>
        <dbReference type="ARBA" id="ARBA00022491"/>
    </source>
</evidence>
<dbReference type="PhylomeDB" id="Q82TZ2"/>
<sequence>MDIAEQLIQNAGKRSTPVRSAVLGVLLNAEDVLSHSEVLEHLQQLGAFDRVTVYRALDWLVTQGLVHKVAGAGRAWRFQVTRSESMHRHAHFQCHHCHKVFCLPEVQPVLPKELPSNFSIDSIELNIKGICADCGRAMMSQ</sequence>
<dbReference type="KEGG" id="neu:NE1722"/>
<evidence type="ECO:0000256" key="7">
    <source>
        <dbReference type="PIRSR" id="PIRSR602481-1"/>
    </source>
</evidence>
<evidence type="ECO:0000313" key="9">
    <source>
        <dbReference type="Proteomes" id="UP000001416"/>
    </source>
</evidence>
<organism evidence="8 9">
    <name type="scientific">Nitrosomonas europaea (strain ATCC 19718 / CIP 103999 / KCTC 2705 / NBRC 14298)</name>
    <dbReference type="NCBI Taxonomy" id="228410"/>
    <lineage>
        <taxon>Bacteria</taxon>
        <taxon>Pseudomonadati</taxon>
        <taxon>Pseudomonadota</taxon>
        <taxon>Betaproteobacteria</taxon>
        <taxon>Nitrosomonadales</taxon>
        <taxon>Nitrosomonadaceae</taxon>
        <taxon>Nitrosomonas</taxon>
    </lineage>
</organism>
<dbReference type="InterPro" id="IPR036388">
    <property type="entry name" value="WH-like_DNA-bd_sf"/>
</dbReference>
<evidence type="ECO:0000256" key="5">
    <source>
        <dbReference type="ARBA" id="ARBA00023125"/>
    </source>
</evidence>